<dbReference type="Pfam" id="PF21088">
    <property type="entry name" value="MS_channel_1st"/>
    <property type="match status" value="1"/>
</dbReference>
<dbReference type="InterPro" id="IPR049142">
    <property type="entry name" value="MS_channel_1st"/>
</dbReference>
<evidence type="ECO:0000256" key="3">
    <source>
        <dbReference type="ARBA" id="ARBA00022475"/>
    </source>
</evidence>
<dbReference type="EMBL" id="CP019323">
    <property type="protein sequence ID" value="APX71766.1"/>
    <property type="molecule type" value="Genomic_DNA"/>
</dbReference>
<name>A0A1P8Q1R1_9LACO</name>
<comment type="similarity">
    <text evidence="2">Belongs to the MscS (TC 1.A.23) family.</text>
</comment>
<accession>A0A1P8Q1R1</accession>
<dbReference type="InterPro" id="IPR011014">
    <property type="entry name" value="MscS_channel_TM-2"/>
</dbReference>
<evidence type="ECO:0000256" key="2">
    <source>
        <dbReference type="ARBA" id="ARBA00008017"/>
    </source>
</evidence>
<evidence type="ECO:0000256" key="6">
    <source>
        <dbReference type="ARBA" id="ARBA00023136"/>
    </source>
</evidence>
<dbReference type="Pfam" id="PF21082">
    <property type="entry name" value="MS_channel_3rd"/>
    <property type="match status" value="1"/>
</dbReference>
<sequence length="292" mass="32640">MKYTRNKERTLTLQLTVNLNKFIKNLLFKFDWESLAQHVISVITQLILLTLVLLLINWIGKKIIRHLFKSNLNLSKSPISQNKMNTIYTIVLNIFKYILLFFWIYAILSAIGIPVGTLIAGAGIFSLAIGLGAQGFVSDMVNGFFILLEQQISVGDYININGIEGTVTYVGIRTTQLKSVDGTLNFIPNRNITVVSNLSRNDMRALIEIPVSSDSPFDNIKQVIEHVDKGLDLKSLKITQKPSILGFSNLNDGTLVIQIVAFTKHGEQFNVKNVLMKKYLTALNSAGINLPK</sequence>
<evidence type="ECO:0000259" key="9">
    <source>
        <dbReference type="Pfam" id="PF00924"/>
    </source>
</evidence>
<dbReference type="GO" id="GO:0005886">
    <property type="term" value="C:plasma membrane"/>
    <property type="evidence" value="ECO:0007669"/>
    <property type="project" value="UniProtKB-SubCell"/>
</dbReference>
<evidence type="ECO:0000313" key="13">
    <source>
        <dbReference type="Proteomes" id="UP000187499"/>
    </source>
</evidence>
<evidence type="ECO:0000256" key="8">
    <source>
        <dbReference type="SAM" id="Phobius"/>
    </source>
</evidence>
<gene>
    <name evidence="12" type="ORF">BTM29_03980</name>
</gene>
<dbReference type="AlphaFoldDB" id="A0A1P8Q1R1"/>
<evidence type="ECO:0000259" key="10">
    <source>
        <dbReference type="Pfam" id="PF21082"/>
    </source>
</evidence>
<feature type="transmembrane region" description="Helical" evidence="8">
    <location>
        <begin position="111"/>
        <end position="133"/>
    </location>
</feature>
<keyword evidence="5 8" id="KW-1133">Transmembrane helix</keyword>
<dbReference type="InterPro" id="IPR045276">
    <property type="entry name" value="YbiO_bact"/>
</dbReference>
<dbReference type="STRING" id="1847728.BTM29_03980"/>
<evidence type="ECO:0000256" key="7">
    <source>
        <dbReference type="ARBA" id="ARBA00059688"/>
    </source>
</evidence>
<feature type="domain" description="Mechanosensitive ion channel MscS C-terminal" evidence="10">
    <location>
        <begin position="207"/>
        <end position="289"/>
    </location>
</feature>
<reference evidence="13" key="1">
    <citation type="submission" date="2016-12" db="EMBL/GenBank/DDBJ databases">
        <authorList>
            <person name="Jung M.Y."/>
            <person name="Lee S.H."/>
        </authorList>
    </citation>
    <scope>NUCLEOTIDE SEQUENCE [LARGE SCALE GENOMIC DNA]</scope>
    <source>
        <strain evidence="13">WiKim39</strain>
    </source>
</reference>
<dbReference type="SUPFAM" id="SSF50182">
    <property type="entry name" value="Sm-like ribonucleoproteins"/>
    <property type="match status" value="1"/>
</dbReference>
<keyword evidence="13" id="KW-1185">Reference proteome</keyword>
<dbReference type="InterPro" id="IPR010920">
    <property type="entry name" value="LSM_dom_sf"/>
</dbReference>
<dbReference type="Pfam" id="PF00924">
    <property type="entry name" value="MS_channel_2nd"/>
    <property type="match status" value="1"/>
</dbReference>
<keyword evidence="4 8" id="KW-0812">Transmembrane</keyword>
<dbReference type="KEGG" id="lalw:BTM29_03980"/>
<dbReference type="SUPFAM" id="SSF82689">
    <property type="entry name" value="Mechanosensitive channel protein MscS (YggB), C-terminal domain"/>
    <property type="match status" value="1"/>
</dbReference>
<feature type="transmembrane region" description="Helical" evidence="8">
    <location>
        <begin position="86"/>
        <end position="105"/>
    </location>
</feature>
<evidence type="ECO:0000256" key="5">
    <source>
        <dbReference type="ARBA" id="ARBA00022989"/>
    </source>
</evidence>
<organism evidence="12 13">
    <name type="scientific">Companilactobacillus allii</name>
    <dbReference type="NCBI Taxonomy" id="1847728"/>
    <lineage>
        <taxon>Bacteria</taxon>
        <taxon>Bacillati</taxon>
        <taxon>Bacillota</taxon>
        <taxon>Bacilli</taxon>
        <taxon>Lactobacillales</taxon>
        <taxon>Lactobacillaceae</taxon>
        <taxon>Companilactobacillus</taxon>
    </lineage>
</organism>
<proteinExistence type="inferred from homology"/>
<keyword evidence="3" id="KW-1003">Cell membrane</keyword>
<comment type="subcellular location">
    <subcellularLocation>
        <location evidence="1">Cell membrane</location>
        <topology evidence="1">Multi-pass membrane protein</topology>
    </subcellularLocation>
</comment>
<evidence type="ECO:0000259" key="11">
    <source>
        <dbReference type="Pfam" id="PF21088"/>
    </source>
</evidence>
<evidence type="ECO:0000256" key="4">
    <source>
        <dbReference type="ARBA" id="ARBA00022692"/>
    </source>
</evidence>
<evidence type="ECO:0000256" key="1">
    <source>
        <dbReference type="ARBA" id="ARBA00004651"/>
    </source>
</evidence>
<feature type="transmembrane region" description="Helical" evidence="8">
    <location>
        <begin position="35"/>
        <end position="59"/>
    </location>
</feature>
<dbReference type="PANTHER" id="PTHR30460">
    <property type="entry name" value="MODERATE CONDUCTANCE MECHANOSENSITIVE CHANNEL YBIO"/>
    <property type="match status" value="1"/>
</dbReference>
<feature type="domain" description="Mechanosensitive ion channel transmembrane helices 2/3" evidence="11">
    <location>
        <begin position="93"/>
        <end position="134"/>
    </location>
</feature>
<dbReference type="FunFam" id="2.30.30.60:FF:000001">
    <property type="entry name" value="MscS Mechanosensitive ion channel"/>
    <property type="match status" value="1"/>
</dbReference>
<protein>
    <submittedName>
        <fullName evidence="12">Mechanosensitive ion channel protein MscS</fullName>
    </submittedName>
</protein>
<dbReference type="Proteomes" id="UP000187499">
    <property type="component" value="Chromosome"/>
</dbReference>
<dbReference type="Gene3D" id="1.10.287.1260">
    <property type="match status" value="1"/>
</dbReference>
<keyword evidence="6 8" id="KW-0472">Membrane</keyword>
<dbReference type="InterPro" id="IPR049278">
    <property type="entry name" value="MS_channel_C"/>
</dbReference>
<dbReference type="GO" id="GO:0008381">
    <property type="term" value="F:mechanosensitive monoatomic ion channel activity"/>
    <property type="evidence" value="ECO:0007669"/>
    <property type="project" value="InterPro"/>
</dbReference>
<dbReference type="Gene3D" id="2.30.30.60">
    <property type="match status" value="1"/>
</dbReference>
<dbReference type="InterPro" id="IPR023408">
    <property type="entry name" value="MscS_beta-dom_sf"/>
</dbReference>
<dbReference type="InterPro" id="IPR011066">
    <property type="entry name" value="MscS_channel_C_sf"/>
</dbReference>
<dbReference type="InterPro" id="IPR006685">
    <property type="entry name" value="MscS_channel_2nd"/>
</dbReference>
<feature type="domain" description="Mechanosensitive ion channel MscS" evidence="9">
    <location>
        <begin position="137"/>
        <end position="200"/>
    </location>
</feature>
<comment type="function">
    <text evidence="7">May play a role in resistance to osmotic downshock.</text>
</comment>
<dbReference type="SUPFAM" id="SSF82861">
    <property type="entry name" value="Mechanosensitive channel protein MscS (YggB), transmembrane region"/>
    <property type="match status" value="1"/>
</dbReference>
<dbReference type="PANTHER" id="PTHR30460:SF0">
    <property type="entry name" value="MODERATE CONDUCTANCE MECHANOSENSITIVE CHANNEL YBIO"/>
    <property type="match status" value="1"/>
</dbReference>
<evidence type="ECO:0000313" key="12">
    <source>
        <dbReference type="EMBL" id="APX71766.1"/>
    </source>
</evidence>
<dbReference type="Gene3D" id="3.30.70.100">
    <property type="match status" value="1"/>
</dbReference>